<name>A0ABQ9ISP1_9CUCU</name>
<evidence type="ECO:0000313" key="2">
    <source>
        <dbReference type="Proteomes" id="UP001162164"/>
    </source>
</evidence>
<evidence type="ECO:0000313" key="1">
    <source>
        <dbReference type="EMBL" id="KAJ8963589.1"/>
    </source>
</evidence>
<dbReference type="PANTHER" id="PTHR47326">
    <property type="entry name" value="TRANSPOSABLE ELEMENT TC3 TRANSPOSASE-LIKE PROTEIN"/>
    <property type="match status" value="1"/>
</dbReference>
<comment type="caution">
    <text evidence="1">The sequence shown here is derived from an EMBL/GenBank/DDBJ whole genome shotgun (WGS) entry which is preliminary data.</text>
</comment>
<proteinExistence type="predicted"/>
<gene>
    <name evidence="1" type="ORF">NQ317_008477</name>
</gene>
<evidence type="ECO:0008006" key="3">
    <source>
        <dbReference type="Google" id="ProtNLM"/>
    </source>
</evidence>
<organism evidence="1 2">
    <name type="scientific">Molorchus minor</name>
    <dbReference type="NCBI Taxonomy" id="1323400"/>
    <lineage>
        <taxon>Eukaryota</taxon>
        <taxon>Metazoa</taxon>
        <taxon>Ecdysozoa</taxon>
        <taxon>Arthropoda</taxon>
        <taxon>Hexapoda</taxon>
        <taxon>Insecta</taxon>
        <taxon>Pterygota</taxon>
        <taxon>Neoptera</taxon>
        <taxon>Endopterygota</taxon>
        <taxon>Coleoptera</taxon>
        <taxon>Polyphaga</taxon>
        <taxon>Cucujiformia</taxon>
        <taxon>Chrysomeloidea</taxon>
        <taxon>Cerambycidae</taxon>
        <taxon>Lamiinae</taxon>
        <taxon>Monochamini</taxon>
        <taxon>Molorchus</taxon>
    </lineage>
</organism>
<dbReference type="EMBL" id="JAPWTJ010003029">
    <property type="protein sequence ID" value="KAJ8963589.1"/>
    <property type="molecule type" value="Genomic_DNA"/>
</dbReference>
<accession>A0ABQ9ISP1</accession>
<dbReference type="PANTHER" id="PTHR47326:SF1">
    <property type="entry name" value="HTH PSQ-TYPE DOMAIN-CONTAINING PROTEIN"/>
    <property type="match status" value="1"/>
</dbReference>
<keyword evidence="2" id="KW-1185">Reference proteome</keyword>
<sequence length="182" mass="21066">MPGVPGSCFQQVTVPNVRSETERIEILIMIRCGNKMRTQKQVGDLFNNKYPNRQPMFQSTVGKIEKNLGRPVALQIFLKMGEDTNPEENKLDVLLAFQDNPHTSSRQVGLDNNLHHTTVLKILEKDKWHPYKVHLIQDLLEEDFDRREFGYPTHRINNANYRVAQKIIMIRIVIQQMISTGG</sequence>
<protein>
    <recommendedName>
        <fullName evidence="3">DUF4817 domain-containing protein</fullName>
    </recommendedName>
</protein>
<dbReference type="Proteomes" id="UP001162164">
    <property type="component" value="Unassembled WGS sequence"/>
</dbReference>
<reference evidence="1" key="1">
    <citation type="journal article" date="2023" name="Insect Mol. Biol.">
        <title>Genome sequencing provides insights into the evolution of gene families encoding plant cell wall-degrading enzymes in longhorned beetles.</title>
        <authorList>
            <person name="Shin N.R."/>
            <person name="Okamura Y."/>
            <person name="Kirsch R."/>
            <person name="Pauchet Y."/>
        </authorList>
    </citation>
    <scope>NUCLEOTIDE SEQUENCE</scope>
    <source>
        <strain evidence="1">MMC_N1</strain>
    </source>
</reference>